<gene>
    <name evidence="3" type="ORF">QPX42_01140</name>
</gene>
<dbReference type="InterPro" id="IPR051325">
    <property type="entry name" value="Nudix_hydrolase_domain"/>
</dbReference>
<dbReference type="InterPro" id="IPR013078">
    <property type="entry name" value="His_Pase_superF_clade-1"/>
</dbReference>
<dbReference type="SMART" id="SM00855">
    <property type="entry name" value="PGAM"/>
    <property type="match status" value="1"/>
</dbReference>
<dbReference type="Gene3D" id="3.90.79.10">
    <property type="entry name" value="Nucleoside Triphosphate Pyrophosphohydrolase"/>
    <property type="match status" value="1"/>
</dbReference>
<dbReference type="GO" id="GO:0006167">
    <property type="term" value="P:AMP biosynthetic process"/>
    <property type="evidence" value="ECO:0007669"/>
    <property type="project" value="TreeGrafter"/>
</dbReference>
<dbReference type="SUPFAM" id="SSF55811">
    <property type="entry name" value="Nudix"/>
    <property type="match status" value="1"/>
</dbReference>
<dbReference type="RefSeq" id="WP_024272662.1">
    <property type="nucleotide sequence ID" value="NZ_JASNUC010000003.1"/>
</dbReference>
<dbReference type="GO" id="GO:0004081">
    <property type="term" value="F:bis(5'-nucleosyl)-tetraphosphatase (asymmetrical) activity"/>
    <property type="evidence" value="ECO:0007669"/>
    <property type="project" value="TreeGrafter"/>
</dbReference>
<dbReference type="Gene3D" id="3.40.50.1240">
    <property type="entry name" value="Phosphoglycerate mutase-like"/>
    <property type="match status" value="1"/>
</dbReference>
<dbReference type="EC" id="3.1.3.-" evidence="3"/>
<keyword evidence="1 3" id="KW-0378">Hydrolase</keyword>
<sequence>MVKKSQMSEADKDNQSGFNLSARYHQIGKNPGAEYRKPTLAAGAVLWRRGDNGTAEVAVIHRPRYDDWSLAKGKVDPGESLASCCVREIAEETGYQVQLGSLLGSVNYPVQGRTKVVFYWNANITGGKFQKNEEVNKLRWLSVNEAHEKLTYDTDRRVLEQAAIRHDDAIDTRVLYVRHAKAHDRKTWSGDDNLRPLHKKGRRQAEFLVPMLSAYKPTALYSAEPARCQSTIAPLSDALSLPVTTEQIVGDAGLDDLPAATARFREIATGGGVPVIVSQGGMMPEIIETLAAEADFDIEPREFKKAGTWVLALREGKLVGADYLASPLPVR</sequence>
<dbReference type="AlphaFoldDB" id="A0AAP4F8F4"/>
<dbReference type="Pfam" id="PF00300">
    <property type="entry name" value="His_Phos_1"/>
    <property type="match status" value="1"/>
</dbReference>
<dbReference type="Proteomes" id="UP001224412">
    <property type="component" value="Unassembled WGS sequence"/>
</dbReference>
<dbReference type="PANTHER" id="PTHR21340:SF0">
    <property type="entry name" value="BIS(5'-NUCLEOSYL)-TETRAPHOSPHATASE [ASYMMETRICAL]"/>
    <property type="match status" value="1"/>
</dbReference>
<dbReference type="InterPro" id="IPR015797">
    <property type="entry name" value="NUDIX_hydrolase-like_dom_sf"/>
</dbReference>
<dbReference type="PANTHER" id="PTHR21340">
    <property type="entry name" value="DIADENOSINE 5,5-P1,P4-TETRAPHOSPHATE PYROPHOSPHOHYDROLASE MUTT"/>
    <property type="match status" value="1"/>
</dbReference>
<name>A0AAP4F8F4_9CORY</name>
<evidence type="ECO:0000259" key="2">
    <source>
        <dbReference type="PROSITE" id="PS51462"/>
    </source>
</evidence>
<dbReference type="SUPFAM" id="SSF53254">
    <property type="entry name" value="Phosphoglycerate mutase-like"/>
    <property type="match status" value="1"/>
</dbReference>
<dbReference type="EMBL" id="JASNVH010000002">
    <property type="protein sequence ID" value="MDK4306165.1"/>
    <property type="molecule type" value="Genomic_DNA"/>
</dbReference>
<organism evidence="3 4">
    <name type="scientific">Corynebacterium pseudodiphtheriticum</name>
    <dbReference type="NCBI Taxonomy" id="37637"/>
    <lineage>
        <taxon>Bacteria</taxon>
        <taxon>Bacillati</taxon>
        <taxon>Actinomycetota</taxon>
        <taxon>Actinomycetes</taxon>
        <taxon>Mycobacteriales</taxon>
        <taxon>Corynebacteriaceae</taxon>
        <taxon>Corynebacterium</taxon>
    </lineage>
</organism>
<dbReference type="InterPro" id="IPR000086">
    <property type="entry name" value="NUDIX_hydrolase_dom"/>
</dbReference>
<dbReference type="GO" id="GO:0006754">
    <property type="term" value="P:ATP biosynthetic process"/>
    <property type="evidence" value="ECO:0007669"/>
    <property type="project" value="TreeGrafter"/>
</dbReference>
<dbReference type="CDD" id="cd03673">
    <property type="entry name" value="NUDIX_Ap6A_hydrolase"/>
    <property type="match status" value="1"/>
</dbReference>
<dbReference type="InterPro" id="IPR029033">
    <property type="entry name" value="His_PPase_superfam"/>
</dbReference>
<dbReference type="PROSITE" id="PS00893">
    <property type="entry name" value="NUDIX_BOX"/>
    <property type="match status" value="1"/>
</dbReference>
<accession>A0AAP4F8F4</accession>
<reference evidence="3" key="1">
    <citation type="submission" date="2023-05" db="EMBL/GenBank/DDBJ databases">
        <title>Metabolic capabilities are highly conserved among human nasal-associated Corynebacterium species in pangenomic analyses.</title>
        <authorList>
            <person name="Tran T.H."/>
            <person name="Roberts A.Q."/>
            <person name="Escapa I.F."/>
            <person name="Gao W."/>
            <person name="Conlan S."/>
            <person name="Kong H."/>
            <person name="Segre J.A."/>
            <person name="Kelly M.S."/>
            <person name="Lemon K.P."/>
        </authorList>
    </citation>
    <scope>NUCLEOTIDE SEQUENCE</scope>
    <source>
        <strain evidence="3">KPL2773</strain>
    </source>
</reference>
<protein>
    <submittedName>
        <fullName evidence="3">Bifunctional NUDIX hydrolase/histidine phosphatase family protein</fullName>
        <ecNumber evidence="3">3.1.3.-</ecNumber>
        <ecNumber evidence="3">3.6.-.-</ecNumber>
    </submittedName>
</protein>
<feature type="domain" description="Nudix hydrolase" evidence="2">
    <location>
        <begin position="37"/>
        <end position="164"/>
    </location>
</feature>
<evidence type="ECO:0000313" key="3">
    <source>
        <dbReference type="EMBL" id="MDK4306165.1"/>
    </source>
</evidence>
<evidence type="ECO:0000313" key="4">
    <source>
        <dbReference type="Proteomes" id="UP001224412"/>
    </source>
</evidence>
<dbReference type="Pfam" id="PF00293">
    <property type="entry name" value="NUDIX"/>
    <property type="match status" value="1"/>
</dbReference>
<dbReference type="PROSITE" id="PS51462">
    <property type="entry name" value="NUDIX"/>
    <property type="match status" value="1"/>
</dbReference>
<proteinExistence type="predicted"/>
<dbReference type="InterPro" id="IPR020084">
    <property type="entry name" value="NUDIX_hydrolase_CS"/>
</dbReference>
<dbReference type="EC" id="3.6.-.-" evidence="3"/>
<evidence type="ECO:0000256" key="1">
    <source>
        <dbReference type="ARBA" id="ARBA00022801"/>
    </source>
</evidence>
<comment type="caution">
    <text evidence="3">The sequence shown here is derived from an EMBL/GenBank/DDBJ whole genome shotgun (WGS) entry which is preliminary data.</text>
</comment>